<proteinExistence type="predicted"/>
<comment type="caution">
    <text evidence="1">The sequence shown here is derived from an EMBL/GenBank/DDBJ whole genome shotgun (WGS) entry which is preliminary data.</text>
</comment>
<sequence length="180" mass="18203">MKNLRRLALVSSMAALSAVAFNPTAQAQLDEEVTFAGDILFTCSFSSTTAGSLRSRGGWMEAAGNIPGFDKGTAGSTTISCNGPALVSPSAPTKVSAPAGFDDSNAQSLIYIADNANGSRFVSSSRGNGPWGSYASNVAGIPIPTNTPRVLTVGMATGSGSGSVVAGIYDYKVLVTATPN</sequence>
<accession>A0ACC5Q708</accession>
<gene>
    <name evidence="1" type="ORF">IQ222_17165</name>
</gene>
<protein>
    <submittedName>
        <fullName evidence="1">Uncharacterized protein</fullName>
    </submittedName>
</protein>
<dbReference type="Proteomes" id="UP000597867">
    <property type="component" value="Unassembled WGS sequence"/>
</dbReference>
<reference evidence="1" key="1">
    <citation type="submission" date="2020-10" db="EMBL/GenBank/DDBJ databases">
        <authorList>
            <person name="Castelo-Branco R."/>
            <person name="Eusebio N."/>
            <person name="Adriana R."/>
            <person name="Vieira A."/>
            <person name="Brugerolle De Fraissinette N."/>
            <person name="Rezende De Castro R."/>
            <person name="Schneider M.P."/>
            <person name="Vasconcelos V."/>
            <person name="Leao P.N."/>
        </authorList>
    </citation>
    <scope>NUCLEOTIDE SEQUENCE</scope>
    <source>
        <strain evidence="1">LEGE 04289</strain>
    </source>
</reference>
<evidence type="ECO:0000313" key="2">
    <source>
        <dbReference type="Proteomes" id="UP000597867"/>
    </source>
</evidence>
<name>A0ACC5Q708_DOLFA</name>
<dbReference type="EMBL" id="JADEWF010000072">
    <property type="protein sequence ID" value="MBE9220477.1"/>
    <property type="molecule type" value="Genomic_DNA"/>
</dbReference>
<evidence type="ECO:0000313" key="1">
    <source>
        <dbReference type="EMBL" id="MBE9220477.1"/>
    </source>
</evidence>
<organism evidence="1 2">
    <name type="scientific">Dolichospermum flos-aquae LEGE 04289</name>
    <dbReference type="NCBI Taxonomy" id="1828708"/>
    <lineage>
        <taxon>Bacteria</taxon>
        <taxon>Bacillati</taxon>
        <taxon>Cyanobacteriota</taxon>
        <taxon>Cyanophyceae</taxon>
        <taxon>Nostocales</taxon>
        <taxon>Aphanizomenonaceae</taxon>
        <taxon>Dolichospermum</taxon>
    </lineage>
</organism>
<keyword evidence="2" id="KW-1185">Reference proteome</keyword>